<protein>
    <submittedName>
        <fullName evidence="1">Uncharacterized protein</fullName>
    </submittedName>
</protein>
<proteinExistence type="predicted"/>
<accession>A0A8S5UCK4</accession>
<evidence type="ECO:0000313" key="1">
    <source>
        <dbReference type="EMBL" id="DAF92213.1"/>
    </source>
</evidence>
<sequence>MIINASTAKQISNDANSYEPYCEIADAIRDAAESGEYSCQVILSEQCTKDAKKKYREILEELGYKVEVERHLETDDFGQGYYNISIKIRWDE</sequence>
<reference evidence="1" key="1">
    <citation type="journal article" date="2021" name="Proc. Natl. Acad. Sci. U.S.A.">
        <title>A Catalog of Tens of Thousands of Viruses from Human Metagenomes Reveals Hidden Associations with Chronic Diseases.</title>
        <authorList>
            <person name="Tisza M.J."/>
            <person name="Buck C.B."/>
        </authorList>
    </citation>
    <scope>NUCLEOTIDE SEQUENCE</scope>
    <source>
        <strain evidence="1">CtgN495</strain>
    </source>
</reference>
<name>A0A8S5UCK4_9CAUD</name>
<dbReference type="EMBL" id="BK016063">
    <property type="protein sequence ID" value="DAF92213.1"/>
    <property type="molecule type" value="Genomic_DNA"/>
</dbReference>
<organism evidence="1">
    <name type="scientific">Siphoviridae sp. ctgN495</name>
    <dbReference type="NCBI Taxonomy" id="2825608"/>
    <lineage>
        <taxon>Viruses</taxon>
        <taxon>Duplodnaviria</taxon>
        <taxon>Heunggongvirae</taxon>
        <taxon>Uroviricota</taxon>
        <taxon>Caudoviricetes</taxon>
    </lineage>
</organism>